<reference evidence="2 3" key="1">
    <citation type="submission" date="2018-10" db="EMBL/GenBank/DDBJ databases">
        <title>Bacillus Keqinensis sp. nov., a moderately halophilic bacterium isolated from a saline-alkaline lake.</title>
        <authorList>
            <person name="Wang H."/>
        </authorList>
    </citation>
    <scope>NUCLEOTIDE SEQUENCE [LARGE SCALE GENOMIC DNA]</scope>
    <source>
        <strain evidence="2 3">KQ-3</strain>
    </source>
</reference>
<gene>
    <name evidence="2" type="ORF">EBO34_15460</name>
</gene>
<dbReference type="PANTHER" id="PTHR32015">
    <property type="entry name" value="FASTING INDUCED LIPASE"/>
    <property type="match status" value="1"/>
</dbReference>
<dbReference type="Proteomes" id="UP000278746">
    <property type="component" value="Unassembled WGS sequence"/>
</dbReference>
<proteinExistence type="predicted"/>
<protein>
    <submittedName>
        <fullName evidence="2">Alpha/beta fold hydrolase</fullName>
    </submittedName>
</protein>
<keyword evidence="2" id="KW-0378">Hydrolase</keyword>
<dbReference type="InterPro" id="IPR029058">
    <property type="entry name" value="AB_hydrolase_fold"/>
</dbReference>
<dbReference type="AlphaFoldDB" id="A0A3M7TM54"/>
<dbReference type="SUPFAM" id="SSF53474">
    <property type="entry name" value="alpha/beta-Hydrolases"/>
    <property type="match status" value="1"/>
</dbReference>
<dbReference type="RefSeq" id="WP_122900237.1">
    <property type="nucleotide sequence ID" value="NZ_RHIB01000003.1"/>
</dbReference>
<accession>A0A3M7TM54</accession>
<organism evidence="2 3">
    <name type="scientific">Alteribacter keqinensis</name>
    <dbReference type="NCBI Taxonomy" id="2483800"/>
    <lineage>
        <taxon>Bacteria</taxon>
        <taxon>Bacillati</taxon>
        <taxon>Bacillota</taxon>
        <taxon>Bacilli</taxon>
        <taxon>Bacillales</taxon>
        <taxon>Bacillaceae</taxon>
        <taxon>Alteribacter</taxon>
    </lineage>
</organism>
<dbReference type="Gene3D" id="3.40.50.1820">
    <property type="entry name" value="alpha/beta hydrolase"/>
    <property type="match status" value="1"/>
</dbReference>
<evidence type="ECO:0000313" key="2">
    <source>
        <dbReference type="EMBL" id="RNA66615.1"/>
    </source>
</evidence>
<feature type="signal peptide" evidence="1">
    <location>
        <begin position="1"/>
        <end position="25"/>
    </location>
</feature>
<comment type="caution">
    <text evidence="2">The sequence shown here is derived from an EMBL/GenBank/DDBJ whole genome shotgun (WGS) entry which is preliminary data.</text>
</comment>
<dbReference type="EMBL" id="RHIB01000003">
    <property type="protein sequence ID" value="RNA66615.1"/>
    <property type="molecule type" value="Genomic_DNA"/>
</dbReference>
<evidence type="ECO:0000313" key="3">
    <source>
        <dbReference type="Proteomes" id="UP000278746"/>
    </source>
</evidence>
<name>A0A3M7TM54_9BACI</name>
<feature type="chain" id="PRO_5018197006" evidence="1">
    <location>
        <begin position="26"/>
        <end position="211"/>
    </location>
</feature>
<keyword evidence="3" id="KW-1185">Reference proteome</keyword>
<dbReference type="GO" id="GO:0016042">
    <property type="term" value="P:lipid catabolic process"/>
    <property type="evidence" value="ECO:0007669"/>
    <property type="project" value="InterPro"/>
</dbReference>
<dbReference type="Pfam" id="PF01674">
    <property type="entry name" value="Lipase_2"/>
    <property type="match status" value="1"/>
</dbReference>
<dbReference type="OrthoDB" id="503948at2"/>
<keyword evidence="1" id="KW-0732">Signal</keyword>
<dbReference type="InterPro" id="IPR002918">
    <property type="entry name" value="Lipase_EstA/Esterase_EstB"/>
</dbReference>
<dbReference type="PANTHER" id="PTHR32015:SF1">
    <property type="entry name" value="LIPASE"/>
    <property type="match status" value="1"/>
</dbReference>
<evidence type="ECO:0000256" key="1">
    <source>
        <dbReference type="SAM" id="SignalP"/>
    </source>
</evidence>
<dbReference type="GO" id="GO:0016298">
    <property type="term" value="F:lipase activity"/>
    <property type="evidence" value="ECO:0007669"/>
    <property type="project" value="TreeGrafter"/>
</dbReference>
<sequence length="211" mass="22762">MKKHTFSFLSLLLVMLLSIPNLSNAESDTDFLLEQGAPPLGANDPACELTEDKPKPVILVPGTFERSAQNWLKLSPVLANEGHCVYALNYGFTHAGASTGPIEDSAEELSSFIDNVLELTGAEQVDIVGHSQGGMMPRYYIKNLGGAEYVDNLIAFVPSNHGTDGLVGFKRLTSDVSDVASSTACQQQLTGSEFLENLNRVMKPLAMSLTR</sequence>